<dbReference type="OrthoDB" id="245202at2"/>
<proteinExistence type="predicted"/>
<reference evidence="4 5" key="1">
    <citation type="submission" date="2019-02" db="EMBL/GenBank/DDBJ databases">
        <title>Deep-cultivation of Planctomycetes and their phenomic and genomic characterization uncovers novel biology.</title>
        <authorList>
            <person name="Wiegand S."/>
            <person name="Jogler M."/>
            <person name="Boedeker C."/>
            <person name="Pinto D."/>
            <person name="Vollmers J."/>
            <person name="Rivas-Marin E."/>
            <person name="Kohn T."/>
            <person name="Peeters S.H."/>
            <person name="Heuer A."/>
            <person name="Rast P."/>
            <person name="Oberbeckmann S."/>
            <person name="Bunk B."/>
            <person name="Jeske O."/>
            <person name="Meyerdierks A."/>
            <person name="Storesund J.E."/>
            <person name="Kallscheuer N."/>
            <person name="Luecker S."/>
            <person name="Lage O.M."/>
            <person name="Pohl T."/>
            <person name="Merkel B.J."/>
            <person name="Hornburger P."/>
            <person name="Mueller R.-W."/>
            <person name="Bruemmer F."/>
            <person name="Labrenz M."/>
            <person name="Spormann A.M."/>
            <person name="Op den Camp H."/>
            <person name="Overmann J."/>
            <person name="Amann R."/>
            <person name="Jetten M.S.M."/>
            <person name="Mascher T."/>
            <person name="Medema M.H."/>
            <person name="Devos D.P."/>
            <person name="Kaster A.-K."/>
            <person name="Ovreas L."/>
            <person name="Rohde M."/>
            <person name="Galperin M.Y."/>
            <person name="Jogler C."/>
        </authorList>
    </citation>
    <scope>NUCLEOTIDE SEQUENCE [LARGE SCALE GENOMIC DNA]</scope>
    <source>
        <strain evidence="4 5">Pan241w</strain>
    </source>
</reference>
<dbReference type="EMBL" id="CP036269">
    <property type="protein sequence ID" value="QDT40634.1"/>
    <property type="molecule type" value="Genomic_DNA"/>
</dbReference>
<feature type="signal peptide" evidence="2">
    <location>
        <begin position="1"/>
        <end position="21"/>
    </location>
</feature>
<evidence type="ECO:0000259" key="3">
    <source>
        <dbReference type="Pfam" id="PF06283"/>
    </source>
</evidence>
<dbReference type="AlphaFoldDB" id="A0A517R9R0"/>
<dbReference type="InterPro" id="IPR029010">
    <property type="entry name" value="ThuA-like"/>
</dbReference>
<dbReference type="SUPFAM" id="SSF52317">
    <property type="entry name" value="Class I glutamine amidotransferase-like"/>
    <property type="match status" value="1"/>
</dbReference>
<evidence type="ECO:0000256" key="2">
    <source>
        <dbReference type="SAM" id="SignalP"/>
    </source>
</evidence>
<keyword evidence="5" id="KW-1185">Reference proteome</keyword>
<dbReference type="Gene3D" id="3.40.50.880">
    <property type="match status" value="1"/>
</dbReference>
<sequence length="325" mass="36607" precursor="true">MKSLSYLLICFSLLLLGSAFVTETQAGEKPHIVFVTGDDEYRSEESMPMLAKILKRDYGFDVTICYSLDEDGNISPGNQKSISGLEALDDADLMVLFTRFRDLPPEQFQHFLKYVKLGKPVVGFRTATHAFLFRDPKSPYKDWNNEKIAELVGQRWITHHGHFGDGHEFLTEVSIDDDAQDHPILRGVKPYKAYSWLYHVDGGSEGHKLAGDSKPLLTGHSLKSNHQMKGNLEKFPMTNPVAWTKTYKGQDGTKGRVFFTTTAHPFDFKDPNVRKLSLNGILWALGMEDKIPDQGAKTDFVGDYEPNNSGTGPKKYKTGQKPEKI</sequence>
<feature type="domain" description="ThuA-like" evidence="3">
    <location>
        <begin position="44"/>
        <end position="284"/>
    </location>
</feature>
<name>A0A517R9R0_9PLAN</name>
<evidence type="ECO:0000313" key="5">
    <source>
        <dbReference type="Proteomes" id="UP000317171"/>
    </source>
</evidence>
<evidence type="ECO:0000313" key="4">
    <source>
        <dbReference type="EMBL" id="QDT40634.1"/>
    </source>
</evidence>
<dbReference type="RefSeq" id="WP_145210919.1">
    <property type="nucleotide sequence ID" value="NZ_CP036269.1"/>
</dbReference>
<accession>A0A517R9R0</accession>
<feature type="chain" id="PRO_5022182957" evidence="2">
    <location>
        <begin position="22"/>
        <end position="325"/>
    </location>
</feature>
<evidence type="ECO:0000256" key="1">
    <source>
        <dbReference type="SAM" id="MobiDB-lite"/>
    </source>
</evidence>
<keyword evidence="2" id="KW-0732">Signal</keyword>
<protein>
    <submittedName>
        <fullName evidence="4">Trehalose utilization</fullName>
    </submittedName>
</protein>
<dbReference type="InterPro" id="IPR029062">
    <property type="entry name" value="Class_I_gatase-like"/>
</dbReference>
<feature type="region of interest" description="Disordered" evidence="1">
    <location>
        <begin position="295"/>
        <end position="325"/>
    </location>
</feature>
<dbReference type="KEGG" id="gaz:Pan241w_06920"/>
<gene>
    <name evidence="4" type="ORF">Pan241w_06920</name>
</gene>
<dbReference type="Pfam" id="PF06283">
    <property type="entry name" value="ThuA"/>
    <property type="match status" value="1"/>
</dbReference>
<organism evidence="4 5">
    <name type="scientific">Gimesia alba</name>
    <dbReference type="NCBI Taxonomy" id="2527973"/>
    <lineage>
        <taxon>Bacteria</taxon>
        <taxon>Pseudomonadati</taxon>
        <taxon>Planctomycetota</taxon>
        <taxon>Planctomycetia</taxon>
        <taxon>Planctomycetales</taxon>
        <taxon>Planctomycetaceae</taxon>
        <taxon>Gimesia</taxon>
    </lineage>
</organism>
<dbReference type="Proteomes" id="UP000317171">
    <property type="component" value="Chromosome"/>
</dbReference>